<dbReference type="Gene3D" id="2.60.120.200">
    <property type="match status" value="1"/>
</dbReference>
<accession>A0A6J5M7B9</accession>
<evidence type="ECO:0000313" key="1">
    <source>
        <dbReference type="EMBL" id="CAB4142955.1"/>
    </source>
</evidence>
<evidence type="ECO:0008006" key="2">
    <source>
        <dbReference type="Google" id="ProtNLM"/>
    </source>
</evidence>
<dbReference type="SUPFAM" id="SSF49899">
    <property type="entry name" value="Concanavalin A-like lectins/glucanases"/>
    <property type="match status" value="1"/>
</dbReference>
<proteinExistence type="predicted"/>
<organism evidence="1">
    <name type="scientific">uncultured Caudovirales phage</name>
    <dbReference type="NCBI Taxonomy" id="2100421"/>
    <lineage>
        <taxon>Viruses</taxon>
        <taxon>Duplodnaviria</taxon>
        <taxon>Heunggongvirae</taxon>
        <taxon>Uroviricota</taxon>
        <taxon>Caudoviricetes</taxon>
        <taxon>Peduoviridae</taxon>
        <taxon>Maltschvirus</taxon>
        <taxon>Maltschvirus maltsch</taxon>
    </lineage>
</organism>
<name>A0A6J5M7B9_9CAUD</name>
<dbReference type="InterPro" id="IPR013320">
    <property type="entry name" value="ConA-like_dom_sf"/>
</dbReference>
<sequence>MAIYKNNPPIVTNGLALALDTVNRISYTSGSSTWRDLSSNRINTTLVGSPLFLPNEAGGSINLDGSDDRIDITSGNCVLTSSRTLTAIIKSNTTTATTNYFRLVDGTTNGYFRLEWNNRLIAVNEAGSTFAFQTGFSPEFPLNASYFMITLKCDENGILTIFNNSIRTNVNINTTGSIALTNIGRALGSVSPGGAISTFLFYNRALSDDEIIQNYNALKTRIG</sequence>
<dbReference type="EMBL" id="LR796420">
    <property type="protein sequence ID" value="CAB4142955.1"/>
    <property type="molecule type" value="Genomic_DNA"/>
</dbReference>
<gene>
    <name evidence="1" type="ORF">UFOVP449_95</name>
</gene>
<reference evidence="1" key="1">
    <citation type="submission" date="2020-04" db="EMBL/GenBank/DDBJ databases">
        <authorList>
            <person name="Chiriac C."/>
            <person name="Salcher M."/>
            <person name="Ghai R."/>
            <person name="Kavagutti S V."/>
        </authorList>
    </citation>
    <scope>NUCLEOTIDE SEQUENCE</scope>
</reference>
<protein>
    <recommendedName>
        <fullName evidence="2">Concanavalin A-like lectin/glucanases superfamily</fullName>
    </recommendedName>
</protein>